<keyword evidence="1" id="KW-0472">Membrane</keyword>
<comment type="caution">
    <text evidence="2">The sequence shown here is derived from an EMBL/GenBank/DDBJ whole genome shotgun (WGS) entry which is preliminary data.</text>
</comment>
<dbReference type="Proteomes" id="UP001231189">
    <property type="component" value="Unassembled WGS sequence"/>
</dbReference>
<proteinExistence type="predicted"/>
<dbReference type="EMBL" id="JAUUTY010000001">
    <property type="protein sequence ID" value="KAK1696689.1"/>
    <property type="molecule type" value="Genomic_DNA"/>
</dbReference>
<keyword evidence="3" id="KW-1185">Reference proteome</keyword>
<dbReference type="PANTHER" id="PTHR47481">
    <property type="match status" value="1"/>
</dbReference>
<feature type="transmembrane region" description="Helical" evidence="1">
    <location>
        <begin position="231"/>
        <end position="252"/>
    </location>
</feature>
<accession>A0AAD8U3U7</accession>
<name>A0AAD8U3U7_LOLMU</name>
<organism evidence="2 3">
    <name type="scientific">Lolium multiflorum</name>
    <name type="common">Italian ryegrass</name>
    <name type="synonym">Lolium perenne subsp. multiflorum</name>
    <dbReference type="NCBI Taxonomy" id="4521"/>
    <lineage>
        <taxon>Eukaryota</taxon>
        <taxon>Viridiplantae</taxon>
        <taxon>Streptophyta</taxon>
        <taxon>Embryophyta</taxon>
        <taxon>Tracheophyta</taxon>
        <taxon>Spermatophyta</taxon>
        <taxon>Magnoliopsida</taxon>
        <taxon>Liliopsida</taxon>
        <taxon>Poales</taxon>
        <taxon>Poaceae</taxon>
        <taxon>BOP clade</taxon>
        <taxon>Pooideae</taxon>
        <taxon>Poodae</taxon>
        <taxon>Poeae</taxon>
        <taxon>Poeae Chloroplast Group 2 (Poeae type)</taxon>
        <taxon>Loliodinae</taxon>
        <taxon>Loliinae</taxon>
        <taxon>Lolium</taxon>
    </lineage>
</organism>
<protein>
    <recommendedName>
        <fullName evidence="4">Retrotransposon Copia-like N-terminal domain-containing protein</fullName>
    </recommendedName>
</protein>
<evidence type="ECO:0008006" key="4">
    <source>
        <dbReference type="Google" id="ProtNLM"/>
    </source>
</evidence>
<feature type="transmembrane region" description="Helical" evidence="1">
    <location>
        <begin position="337"/>
        <end position="358"/>
    </location>
</feature>
<dbReference type="PANTHER" id="PTHR47481:SF31">
    <property type="entry name" value="OS01G0873500 PROTEIN"/>
    <property type="match status" value="1"/>
</dbReference>
<sequence>MLPLRQRQQDTTCRRCCPYSRRCNTVKIAMSSSSSTMALAAAMGAPPVQPLTRKNFLAWKALVLPAFRGARVIGLLNGSDRAPAEIVEIDGPDKEKNFVEKPAYVAWIGRDQQALIYLLNSLSPDILSHVLGAETTVAAWKTIDNMFKTVARSKVQHLRSELNDTKKLQMSADEYYTKMKGFASELATVGKSPDDDELIGYMLCGLDVDHYNALIANINAPRSLKRGSLPLPISLVVVVMTVMVDTMVHVVAAAPSAGKQIDAWSTVEEEEADGPVTVETAVMDRGDVTMHTHGRMVVVTVHSVVMMMTIAAMMVAARDVVALTVLPHPLLTPPIRSTLFMATLPRIVGGAMRMMMIVTTRVTRVTRVQTLHPMV</sequence>
<keyword evidence="1" id="KW-1133">Transmembrane helix</keyword>
<keyword evidence="1" id="KW-0812">Transmembrane</keyword>
<gene>
    <name evidence="2" type="ORF">QYE76_013386</name>
</gene>
<dbReference type="AlphaFoldDB" id="A0AAD8U3U7"/>
<feature type="transmembrane region" description="Helical" evidence="1">
    <location>
        <begin position="296"/>
        <end position="317"/>
    </location>
</feature>
<dbReference type="Pfam" id="PF14223">
    <property type="entry name" value="Retrotran_gag_2"/>
    <property type="match status" value="1"/>
</dbReference>
<reference evidence="2" key="1">
    <citation type="submission" date="2023-07" db="EMBL/GenBank/DDBJ databases">
        <title>A chromosome-level genome assembly of Lolium multiflorum.</title>
        <authorList>
            <person name="Chen Y."/>
            <person name="Copetti D."/>
            <person name="Kolliker R."/>
            <person name="Studer B."/>
        </authorList>
    </citation>
    <scope>NUCLEOTIDE SEQUENCE</scope>
    <source>
        <strain evidence="2">02402/16</strain>
        <tissue evidence="2">Leaf</tissue>
    </source>
</reference>
<evidence type="ECO:0000256" key="1">
    <source>
        <dbReference type="SAM" id="Phobius"/>
    </source>
</evidence>
<evidence type="ECO:0000313" key="3">
    <source>
        <dbReference type="Proteomes" id="UP001231189"/>
    </source>
</evidence>
<evidence type="ECO:0000313" key="2">
    <source>
        <dbReference type="EMBL" id="KAK1696689.1"/>
    </source>
</evidence>